<protein>
    <submittedName>
        <fullName evidence="2">GNAT family N-acetyltransferase</fullName>
        <ecNumber evidence="2">2.3.1.-</ecNumber>
    </submittedName>
</protein>
<name>A0ABU4RR66_9HYPH</name>
<keyword evidence="2" id="KW-0012">Acyltransferase</keyword>
<organism evidence="2 3">
    <name type="scientific">Terrihabitans rhizophilus</name>
    <dbReference type="NCBI Taxonomy" id="3092662"/>
    <lineage>
        <taxon>Bacteria</taxon>
        <taxon>Pseudomonadati</taxon>
        <taxon>Pseudomonadota</taxon>
        <taxon>Alphaproteobacteria</taxon>
        <taxon>Hyphomicrobiales</taxon>
        <taxon>Terrihabitans</taxon>
    </lineage>
</organism>
<gene>
    <name evidence="2" type="ORF">SCD90_14615</name>
</gene>
<dbReference type="Pfam" id="PF13480">
    <property type="entry name" value="Acetyltransf_6"/>
    <property type="match status" value="1"/>
</dbReference>
<dbReference type="Proteomes" id="UP001274321">
    <property type="component" value="Unassembled WGS sequence"/>
</dbReference>
<feature type="domain" description="BioF2-like acetyltransferase" evidence="1">
    <location>
        <begin position="178"/>
        <end position="329"/>
    </location>
</feature>
<reference evidence="2 3" key="1">
    <citation type="submission" date="2023-11" db="EMBL/GenBank/DDBJ databases">
        <authorList>
            <person name="Bao R."/>
        </authorList>
    </citation>
    <scope>NUCLEOTIDE SEQUENCE [LARGE SCALE GENOMIC DNA]</scope>
    <source>
        <strain evidence="2 3">PJ23</strain>
    </source>
</reference>
<dbReference type="InterPro" id="IPR038740">
    <property type="entry name" value="BioF2-like_GNAT_dom"/>
</dbReference>
<proteinExistence type="predicted"/>
<keyword evidence="2" id="KW-0808">Transferase</keyword>
<dbReference type="SUPFAM" id="SSF55729">
    <property type="entry name" value="Acyl-CoA N-acyltransferases (Nat)"/>
    <property type="match status" value="1"/>
</dbReference>
<evidence type="ECO:0000259" key="1">
    <source>
        <dbReference type="Pfam" id="PF13480"/>
    </source>
</evidence>
<evidence type="ECO:0000313" key="2">
    <source>
        <dbReference type="EMBL" id="MDX6807302.1"/>
    </source>
</evidence>
<accession>A0ABU4RR66</accession>
<keyword evidence="3" id="KW-1185">Reference proteome</keyword>
<dbReference type="EMBL" id="JAXAFJ010000010">
    <property type="protein sequence ID" value="MDX6807302.1"/>
    <property type="molecule type" value="Genomic_DNA"/>
</dbReference>
<dbReference type="EC" id="2.3.1.-" evidence="2"/>
<sequence>MTPPVLAATAKLRVDVFRTLEEAEPFWRALEGTAVLTPYQRYDWMAGFAAAGGECGGRFAILALSDDGGPLALLPLVLEPPRFGVTRARLIGSCISNSDWPIIAAEATNLTRHDLLHALRHASRTTGFDLLSLHNQPRSWAGIPNPMLQFHHGMAASGLYCGKIERGDGPFREHGLSRKERKNVERGMRRLEEGHGAVALRRATDPDALRCVHAAFLDQRGRRLGEMGVENVFAEDWFVRFFQNLAAHGFEEAHPALAFHALYAGNEIVATCCGAYSGTHYSMYMNSTTTGPAARVSLISILMALLMDDLLETGVRSIDMGIGDFEYKRIWTDQEPVFDSVIPLTARGYLAAPGLAIGRRAKRAIKQSPRLWTAAQNVRQWRHQSRRFMRGDG</sequence>
<comment type="caution">
    <text evidence="2">The sequence shown here is derived from an EMBL/GenBank/DDBJ whole genome shotgun (WGS) entry which is preliminary data.</text>
</comment>
<evidence type="ECO:0000313" key="3">
    <source>
        <dbReference type="Proteomes" id="UP001274321"/>
    </source>
</evidence>
<dbReference type="GO" id="GO:0016746">
    <property type="term" value="F:acyltransferase activity"/>
    <property type="evidence" value="ECO:0007669"/>
    <property type="project" value="UniProtKB-KW"/>
</dbReference>
<dbReference type="InterPro" id="IPR016181">
    <property type="entry name" value="Acyl_CoA_acyltransferase"/>
</dbReference>
<dbReference type="RefSeq" id="WP_319845431.1">
    <property type="nucleotide sequence ID" value="NZ_JAXAFJ010000010.1"/>
</dbReference>